<proteinExistence type="predicted"/>
<keyword evidence="1" id="KW-0238">DNA-binding</keyword>
<keyword evidence="3" id="KW-1185">Reference proteome</keyword>
<protein>
    <submittedName>
        <fullName evidence="2">Helix-turn-helix domain-containing protein</fullName>
    </submittedName>
</protein>
<comment type="caution">
    <text evidence="2">The sequence shown here is derived from an EMBL/GenBank/DDBJ whole genome shotgun (WGS) entry which is preliminary data.</text>
</comment>
<dbReference type="Gene3D" id="1.10.10.10">
    <property type="entry name" value="Winged helix-like DNA-binding domain superfamily/Winged helix DNA-binding domain"/>
    <property type="match status" value="1"/>
</dbReference>
<reference evidence="2" key="1">
    <citation type="submission" date="2020-06" db="EMBL/GenBank/DDBJ databases">
        <title>Insight into the genomes of haloalkaliphilic bacilli from Kenyan soda lakes.</title>
        <authorList>
            <person name="Mwirichia R."/>
            <person name="Villamizar G.C."/>
            <person name="Poehlein A."/>
            <person name="Mugweru J."/>
            <person name="Kipnyargis A."/>
            <person name="Kiplimo D."/>
            <person name="Orwa P."/>
            <person name="Daniel R."/>
        </authorList>
    </citation>
    <scope>NUCLEOTIDE SEQUENCE</scope>
    <source>
        <strain evidence="2">B1096_S55</strain>
    </source>
</reference>
<accession>A0A9Q4FYU5</accession>
<dbReference type="SUPFAM" id="SSF46785">
    <property type="entry name" value="Winged helix' DNA-binding domain"/>
    <property type="match status" value="1"/>
</dbReference>
<dbReference type="EMBL" id="JABXYM010000001">
    <property type="protein sequence ID" value="MCR6096706.1"/>
    <property type="molecule type" value="Genomic_DNA"/>
</dbReference>
<dbReference type="InterPro" id="IPR011991">
    <property type="entry name" value="ArsR-like_HTH"/>
</dbReference>
<sequence>MEQQTLKITGVLSDPTRFSIYQYISRQHRDITVQEIADTFKIHTNVARLHLSKLEDVAMLVSETKKTGKGGRPSRFYSLSNEVISLQFPYRDFQRLSEIAIESLASFGEEGKKALIATGEKFGYESAREFVSSLGGEPEHMVPAEKVKFIEKIALNQGLNPEMNYDDEKHEIVFRIFNCTFKELAPTSLGVCQMHHAFINGIFRFFFGDIKLKEEGNMFQRNEMACTYTTVVVDS</sequence>
<dbReference type="InterPro" id="IPR036388">
    <property type="entry name" value="WH-like_DNA-bd_sf"/>
</dbReference>
<gene>
    <name evidence="2" type="ORF">HXA33_09065</name>
</gene>
<dbReference type="InterPro" id="IPR036390">
    <property type="entry name" value="WH_DNA-bd_sf"/>
</dbReference>
<evidence type="ECO:0000256" key="1">
    <source>
        <dbReference type="ARBA" id="ARBA00023125"/>
    </source>
</evidence>
<dbReference type="CDD" id="cd00090">
    <property type="entry name" value="HTH_ARSR"/>
    <property type="match status" value="1"/>
</dbReference>
<dbReference type="Proteomes" id="UP001057753">
    <property type="component" value="Unassembled WGS sequence"/>
</dbReference>
<dbReference type="GO" id="GO:0003677">
    <property type="term" value="F:DNA binding"/>
    <property type="evidence" value="ECO:0007669"/>
    <property type="project" value="UniProtKB-KW"/>
</dbReference>
<organism evidence="2 3">
    <name type="scientific">Salipaludibacillus agaradhaerens</name>
    <name type="common">Bacillus agaradhaerens</name>
    <dbReference type="NCBI Taxonomy" id="76935"/>
    <lineage>
        <taxon>Bacteria</taxon>
        <taxon>Bacillati</taxon>
        <taxon>Bacillota</taxon>
        <taxon>Bacilli</taxon>
        <taxon>Bacillales</taxon>
        <taxon>Bacillaceae</taxon>
    </lineage>
</organism>
<evidence type="ECO:0000313" key="3">
    <source>
        <dbReference type="Proteomes" id="UP001057753"/>
    </source>
</evidence>
<name>A0A9Q4FYU5_SALAG</name>
<dbReference type="RefSeq" id="WP_257821240.1">
    <property type="nucleotide sequence ID" value="NZ_JABXYM010000001.1"/>
</dbReference>
<dbReference type="Pfam" id="PF12840">
    <property type="entry name" value="HTH_20"/>
    <property type="match status" value="1"/>
</dbReference>
<dbReference type="AlphaFoldDB" id="A0A9Q4FYU5"/>
<evidence type="ECO:0000313" key="2">
    <source>
        <dbReference type="EMBL" id="MCR6096706.1"/>
    </source>
</evidence>